<evidence type="ECO:0000313" key="4">
    <source>
        <dbReference type="Proteomes" id="UP000527324"/>
    </source>
</evidence>
<feature type="domain" description="FAD dependent oxidoreductase" evidence="2">
    <location>
        <begin position="6"/>
        <end position="321"/>
    </location>
</feature>
<dbReference type="GO" id="GO:0043799">
    <property type="term" value="F:glycine oxidase activity"/>
    <property type="evidence" value="ECO:0007669"/>
    <property type="project" value="UniProtKB-EC"/>
</dbReference>
<dbReference type="SUPFAM" id="SSF51905">
    <property type="entry name" value="FAD/NAD(P)-binding domain"/>
    <property type="match status" value="1"/>
</dbReference>
<dbReference type="InterPro" id="IPR006076">
    <property type="entry name" value="FAD-dep_OxRdtase"/>
</dbReference>
<dbReference type="InterPro" id="IPR036188">
    <property type="entry name" value="FAD/NAD-bd_sf"/>
</dbReference>
<keyword evidence="4" id="KW-1185">Reference proteome</keyword>
<dbReference type="AlphaFoldDB" id="A0A7W9C5Y4"/>
<protein>
    <submittedName>
        <fullName evidence="3">Glycine oxidase</fullName>
        <ecNumber evidence="3">1.4.3.19</ecNumber>
    </submittedName>
</protein>
<evidence type="ECO:0000256" key="1">
    <source>
        <dbReference type="ARBA" id="ARBA00023002"/>
    </source>
</evidence>
<dbReference type="Proteomes" id="UP000527324">
    <property type="component" value="Unassembled WGS sequence"/>
</dbReference>
<dbReference type="RefSeq" id="WP_183215834.1">
    <property type="nucleotide sequence ID" value="NZ_CAJFZW010000004.1"/>
</dbReference>
<evidence type="ECO:0000259" key="2">
    <source>
        <dbReference type="Pfam" id="PF01266"/>
    </source>
</evidence>
<dbReference type="EMBL" id="JACHOQ010000002">
    <property type="protein sequence ID" value="MBB5739579.1"/>
    <property type="molecule type" value="Genomic_DNA"/>
</dbReference>
<name>A0A7W9C5Y4_9CAUL</name>
<keyword evidence="1 3" id="KW-0560">Oxidoreductase</keyword>
<dbReference type="SUPFAM" id="SSF54373">
    <property type="entry name" value="FAD-linked reductases, C-terminal domain"/>
    <property type="match status" value="1"/>
</dbReference>
<dbReference type="PANTHER" id="PTHR13847:SF289">
    <property type="entry name" value="GLYCINE OXIDASE"/>
    <property type="match status" value="1"/>
</dbReference>
<dbReference type="Pfam" id="PF01266">
    <property type="entry name" value="DAO"/>
    <property type="match status" value="1"/>
</dbReference>
<dbReference type="Gene3D" id="3.50.50.60">
    <property type="entry name" value="FAD/NAD(P)-binding domain"/>
    <property type="match status" value="1"/>
</dbReference>
<dbReference type="EC" id="1.4.3.19" evidence="3"/>
<gene>
    <name evidence="3" type="ORF">GGQ93_001281</name>
</gene>
<accession>A0A7W9C5Y4</accession>
<dbReference type="PANTHER" id="PTHR13847">
    <property type="entry name" value="SARCOSINE DEHYDROGENASE-RELATED"/>
    <property type="match status" value="1"/>
</dbReference>
<dbReference type="Gene3D" id="3.30.9.10">
    <property type="entry name" value="D-Amino Acid Oxidase, subunit A, domain 2"/>
    <property type="match status" value="1"/>
</dbReference>
<comment type="caution">
    <text evidence="3">The sequence shown here is derived from an EMBL/GenBank/DDBJ whole genome shotgun (WGS) entry which is preliminary data.</text>
</comment>
<evidence type="ECO:0000313" key="3">
    <source>
        <dbReference type="EMBL" id="MBB5739579.1"/>
    </source>
</evidence>
<reference evidence="3 4" key="1">
    <citation type="submission" date="2020-08" db="EMBL/GenBank/DDBJ databases">
        <title>Genomic Encyclopedia of Type Strains, Phase IV (KMG-IV): sequencing the most valuable type-strain genomes for metagenomic binning, comparative biology and taxonomic classification.</title>
        <authorList>
            <person name="Goeker M."/>
        </authorList>
    </citation>
    <scope>NUCLEOTIDE SEQUENCE [LARGE SCALE GENOMIC DNA]</scope>
    <source>
        <strain evidence="3 4">DSM 4731</strain>
    </source>
</reference>
<dbReference type="GO" id="GO:0005737">
    <property type="term" value="C:cytoplasm"/>
    <property type="evidence" value="ECO:0007669"/>
    <property type="project" value="TreeGrafter"/>
</dbReference>
<sequence length="344" mass="35408">MSSPAIVIVGAGVLGLSTAFSLTRRGHAVTVIDPGGANASSVAAGMVAPAMESVLDDVTPETAALFRAGRDLWPDFAKAAGVALARRPAEWRGGDVAGLAARFEALGFEARRTGDRLITEEDYQIDPGQALGALAQAVAQAEGGAVVQDRVSALVQTADGWSIELGRRSLSAAAVVLATGVEAAIEGAPEATRRLVDGVQPIRGQIGVTGETLADHVVRGPGAYVAPMAGGTVIGATMEPGRRDAAPDWTVGERLSQAAWRVLDRTPAPLDIDWRVGVRGASADGLPMAGPAPDGRALFLALAPRRNGWLLGPMVGAVVADAIEGRTPQAYAHALDPRRFQAET</sequence>
<proteinExistence type="predicted"/>
<organism evidence="3 4">
    <name type="scientific">Brevundimonas aurantiaca</name>
    <dbReference type="NCBI Taxonomy" id="74316"/>
    <lineage>
        <taxon>Bacteria</taxon>
        <taxon>Pseudomonadati</taxon>
        <taxon>Pseudomonadota</taxon>
        <taxon>Alphaproteobacteria</taxon>
        <taxon>Caulobacterales</taxon>
        <taxon>Caulobacteraceae</taxon>
        <taxon>Brevundimonas</taxon>
    </lineage>
</organism>